<dbReference type="GO" id="GO:0016627">
    <property type="term" value="F:oxidoreductase activity, acting on the CH-CH group of donors"/>
    <property type="evidence" value="ECO:0007669"/>
    <property type="project" value="UniProtKB-ARBA"/>
</dbReference>
<dbReference type="InterPro" id="IPR036291">
    <property type="entry name" value="NAD(P)-bd_dom_sf"/>
</dbReference>
<keyword evidence="3" id="KW-1185">Reference proteome</keyword>
<organism evidence="2 3">
    <name type="scientific">Sesamum alatum</name>
    <dbReference type="NCBI Taxonomy" id="300844"/>
    <lineage>
        <taxon>Eukaryota</taxon>
        <taxon>Viridiplantae</taxon>
        <taxon>Streptophyta</taxon>
        <taxon>Embryophyta</taxon>
        <taxon>Tracheophyta</taxon>
        <taxon>Spermatophyta</taxon>
        <taxon>Magnoliopsida</taxon>
        <taxon>eudicotyledons</taxon>
        <taxon>Gunneridae</taxon>
        <taxon>Pentapetalae</taxon>
        <taxon>asterids</taxon>
        <taxon>lamiids</taxon>
        <taxon>Lamiales</taxon>
        <taxon>Pedaliaceae</taxon>
        <taxon>Sesamum</taxon>
    </lineage>
</organism>
<reference evidence="2" key="2">
    <citation type="journal article" date="2024" name="Plant">
        <title>Genomic evolution and insights into agronomic trait innovations of Sesamum species.</title>
        <authorList>
            <person name="Miao H."/>
            <person name="Wang L."/>
            <person name="Qu L."/>
            <person name="Liu H."/>
            <person name="Sun Y."/>
            <person name="Le M."/>
            <person name="Wang Q."/>
            <person name="Wei S."/>
            <person name="Zheng Y."/>
            <person name="Lin W."/>
            <person name="Duan Y."/>
            <person name="Cao H."/>
            <person name="Xiong S."/>
            <person name="Wang X."/>
            <person name="Wei L."/>
            <person name="Li C."/>
            <person name="Ma Q."/>
            <person name="Ju M."/>
            <person name="Zhao R."/>
            <person name="Li G."/>
            <person name="Mu C."/>
            <person name="Tian Q."/>
            <person name="Mei H."/>
            <person name="Zhang T."/>
            <person name="Gao T."/>
            <person name="Zhang H."/>
        </authorList>
    </citation>
    <scope>NUCLEOTIDE SEQUENCE</scope>
    <source>
        <strain evidence="2">3651</strain>
    </source>
</reference>
<name>A0AAE1XIE6_9LAMI</name>
<comment type="caution">
    <text evidence="2">The sequence shown here is derived from an EMBL/GenBank/DDBJ whole genome shotgun (WGS) entry which is preliminary data.</text>
</comment>
<dbReference type="PANTHER" id="PTHR32487">
    <property type="entry name" value="3-OXO-DELTA(4,5)-STEROID 5-BETA-REDUCTASE"/>
    <property type="match status" value="1"/>
</dbReference>
<dbReference type="Pfam" id="PF22917">
    <property type="entry name" value="PRISE"/>
    <property type="match status" value="1"/>
</dbReference>
<gene>
    <name evidence="2" type="ORF">Salat_2895100</name>
</gene>
<dbReference type="AlphaFoldDB" id="A0AAE1XIE6"/>
<dbReference type="Proteomes" id="UP001293254">
    <property type="component" value="Unassembled WGS sequence"/>
</dbReference>
<dbReference type="PANTHER" id="PTHR32487:SF12">
    <property type="entry name" value="3-OXO-DELTA(4,5)-STEROID 5-BETA-REDUCTASE"/>
    <property type="match status" value="1"/>
</dbReference>
<accession>A0AAE1XIE6</accession>
<dbReference type="Gene3D" id="3.40.50.720">
    <property type="entry name" value="NAD(P)-binding Rossmann-like Domain"/>
    <property type="match status" value="1"/>
</dbReference>
<sequence>MGAEGTKYTCVAAIFGVTGLVGKELARMLLSTRKWKVYGIARRPDSTMAIETERQRPGYRFISCDLLSPLETQEKLPSLLEDTTHIFWVTWASQFTLDSSECYEQNKAMMANVLNAVLPKAKTLRHVSLQTGTKHYFSLEGSKEVGYYDEESPRVSSGCNFYYALEDLLQERLPCHKVAWTIHRPGLILGCSRTTLYNFIGSICVYGTICKYLNHPFLFGGSKGCWEEMCIDASDARLVAEQHIWAATSHDPAMQRAESGQAFNAVNGERYSWKEIWPAIGAKLGVDGPEKCTFSGDFVFSSAMADKGGVWKEIVVKEGLVHTEMEELANWYFLDILFRCPMKMLASRQKADLMGFKTRYHVLDSISYWIDVMRAEKFIP</sequence>
<proteinExistence type="predicted"/>
<dbReference type="EMBL" id="JACGWO010000013">
    <property type="protein sequence ID" value="KAK4412480.1"/>
    <property type="molecule type" value="Genomic_DNA"/>
</dbReference>
<dbReference type="InterPro" id="IPR055222">
    <property type="entry name" value="PRISE-like_Rossmann-fold"/>
</dbReference>
<evidence type="ECO:0000313" key="3">
    <source>
        <dbReference type="Proteomes" id="UP001293254"/>
    </source>
</evidence>
<protein>
    <submittedName>
        <fullName evidence="2">3-oxo-Delta(4,5)-steroid 5-beta-reductase</fullName>
    </submittedName>
</protein>
<dbReference type="CDD" id="cd08948">
    <property type="entry name" value="5beta-POR_like_SDR_a"/>
    <property type="match status" value="1"/>
</dbReference>
<dbReference type="GO" id="GO:0006629">
    <property type="term" value="P:lipid metabolic process"/>
    <property type="evidence" value="ECO:0007669"/>
    <property type="project" value="UniProtKB-ARBA"/>
</dbReference>
<reference evidence="2" key="1">
    <citation type="submission" date="2020-06" db="EMBL/GenBank/DDBJ databases">
        <authorList>
            <person name="Li T."/>
            <person name="Hu X."/>
            <person name="Zhang T."/>
            <person name="Song X."/>
            <person name="Zhang H."/>
            <person name="Dai N."/>
            <person name="Sheng W."/>
            <person name="Hou X."/>
            <person name="Wei L."/>
        </authorList>
    </citation>
    <scope>NUCLEOTIDE SEQUENCE</scope>
    <source>
        <strain evidence="2">3651</strain>
        <tissue evidence="2">Leaf</tissue>
    </source>
</reference>
<evidence type="ECO:0000259" key="1">
    <source>
        <dbReference type="Pfam" id="PF22917"/>
    </source>
</evidence>
<dbReference type="SUPFAM" id="SSF51735">
    <property type="entry name" value="NAD(P)-binding Rossmann-fold domains"/>
    <property type="match status" value="1"/>
</dbReference>
<evidence type="ECO:0000313" key="2">
    <source>
        <dbReference type="EMBL" id="KAK4412480.1"/>
    </source>
</evidence>
<feature type="domain" description="PRISE-like Rossmann-fold" evidence="1">
    <location>
        <begin position="72"/>
        <end position="380"/>
    </location>
</feature>